<dbReference type="EMBL" id="CP077062">
    <property type="protein sequence ID" value="QWZ06781.1"/>
    <property type="molecule type" value="Genomic_DNA"/>
</dbReference>
<dbReference type="PANTHER" id="PTHR43283">
    <property type="entry name" value="BETA-LACTAMASE-RELATED"/>
    <property type="match status" value="1"/>
</dbReference>
<protein>
    <submittedName>
        <fullName evidence="2">Beta-lactamase family protein</fullName>
    </submittedName>
</protein>
<feature type="domain" description="Beta-lactamase-related" evidence="1">
    <location>
        <begin position="55"/>
        <end position="361"/>
    </location>
</feature>
<dbReference type="KEGG" id="nps:KRR39_14705"/>
<dbReference type="Pfam" id="PF00144">
    <property type="entry name" value="Beta-lactamase"/>
    <property type="match status" value="1"/>
</dbReference>
<dbReference type="InterPro" id="IPR001466">
    <property type="entry name" value="Beta-lactam-related"/>
</dbReference>
<reference evidence="2" key="1">
    <citation type="submission" date="2021-06" db="EMBL/GenBank/DDBJ databases">
        <title>Complete genome sequence of Nocardioides sp. G188.</title>
        <authorList>
            <person name="Im W.-T."/>
        </authorList>
    </citation>
    <scope>NUCLEOTIDE SEQUENCE</scope>
    <source>
        <strain evidence="2">G188</strain>
    </source>
</reference>
<sequence>MPQPLRRRSWVLGLVTVALTCVAGCLPAGPQRASPQPGVSGSPGAGRSATTAAVRRMLSAVVATHVAPGVVVVLRRGGHVQVLTAGAADVGTGAAMTSDRRFHVASLTKPVVAAAVMRLVQRGDLFLDDTVAEWLPGLLPAGDRITVADLLSHTSGLAEYNRVPAAWPVLKRHPVDQQALVAAAGRAPPTFQPGQGQSYSNTNYAVLGMVVERVTGRPLARVLDREVFGPLGMRSASLRRARIDEPPVAHGYAYGADTTGWDLTWGWAAAGLVSDAPDVDRFFHALFTGRLLAPRLVDEMARPRAGWLGQWSGYGLGLARLPTRCGPAVGHTGDVSGYVSAAYTRRDADVSVVLVATTDRDLRAGLLHDVLETALCGV</sequence>
<dbReference type="AlphaFoldDB" id="A0A975SVW0"/>
<dbReference type="InterPro" id="IPR050789">
    <property type="entry name" value="Diverse_Enzym_Activities"/>
</dbReference>
<evidence type="ECO:0000313" key="2">
    <source>
        <dbReference type="EMBL" id="QWZ06781.1"/>
    </source>
</evidence>
<gene>
    <name evidence="2" type="ORF">KRR39_14705</name>
</gene>
<name>A0A975SVW0_9ACTN</name>
<proteinExistence type="predicted"/>
<evidence type="ECO:0000313" key="3">
    <source>
        <dbReference type="Proteomes" id="UP000683575"/>
    </source>
</evidence>
<dbReference type="RefSeq" id="WP_216937979.1">
    <property type="nucleotide sequence ID" value="NZ_CP077062.1"/>
</dbReference>
<dbReference type="Proteomes" id="UP000683575">
    <property type="component" value="Chromosome"/>
</dbReference>
<keyword evidence="3" id="KW-1185">Reference proteome</keyword>
<dbReference type="PANTHER" id="PTHR43283:SF18">
    <property type="match status" value="1"/>
</dbReference>
<accession>A0A975SVW0</accession>
<evidence type="ECO:0000259" key="1">
    <source>
        <dbReference type="Pfam" id="PF00144"/>
    </source>
</evidence>
<organism evidence="2 3">
    <name type="scientific">Nocardioides panacis</name>
    <dbReference type="NCBI Taxonomy" id="2849501"/>
    <lineage>
        <taxon>Bacteria</taxon>
        <taxon>Bacillati</taxon>
        <taxon>Actinomycetota</taxon>
        <taxon>Actinomycetes</taxon>
        <taxon>Propionibacteriales</taxon>
        <taxon>Nocardioidaceae</taxon>
        <taxon>Nocardioides</taxon>
    </lineage>
</organism>